<evidence type="ECO:0000259" key="4">
    <source>
        <dbReference type="PROSITE" id="PS01124"/>
    </source>
</evidence>
<dbReference type="SMART" id="SM00342">
    <property type="entry name" value="HTH_ARAC"/>
    <property type="match status" value="1"/>
</dbReference>
<dbReference type="Pfam" id="PF01965">
    <property type="entry name" value="DJ-1_PfpI"/>
    <property type="match status" value="1"/>
</dbReference>
<evidence type="ECO:0000256" key="2">
    <source>
        <dbReference type="ARBA" id="ARBA00023125"/>
    </source>
</evidence>
<dbReference type="InterPro" id="IPR029062">
    <property type="entry name" value="Class_I_gatase-like"/>
</dbReference>
<dbReference type="InterPro" id="IPR009057">
    <property type="entry name" value="Homeodomain-like_sf"/>
</dbReference>
<protein>
    <submittedName>
        <fullName evidence="5">Helix-turn-helix domain-containing protein</fullName>
    </submittedName>
</protein>
<organism evidence="5 6">
    <name type="scientific">Kribbella sancticallisti</name>
    <dbReference type="NCBI Taxonomy" id="460087"/>
    <lineage>
        <taxon>Bacteria</taxon>
        <taxon>Bacillati</taxon>
        <taxon>Actinomycetota</taxon>
        <taxon>Actinomycetes</taxon>
        <taxon>Propionibacteriales</taxon>
        <taxon>Kribbellaceae</taxon>
        <taxon>Kribbella</taxon>
    </lineage>
</organism>
<keyword evidence="1" id="KW-0805">Transcription regulation</keyword>
<dbReference type="Proteomes" id="UP001500393">
    <property type="component" value="Unassembled WGS sequence"/>
</dbReference>
<evidence type="ECO:0000313" key="6">
    <source>
        <dbReference type="Proteomes" id="UP001500393"/>
    </source>
</evidence>
<keyword evidence="3" id="KW-0804">Transcription</keyword>
<dbReference type="Pfam" id="PF12833">
    <property type="entry name" value="HTH_18"/>
    <property type="match status" value="1"/>
</dbReference>
<evidence type="ECO:0000313" key="5">
    <source>
        <dbReference type="EMBL" id="GAA1614227.1"/>
    </source>
</evidence>
<feature type="domain" description="HTH araC/xylS-type" evidence="4">
    <location>
        <begin position="229"/>
        <end position="327"/>
    </location>
</feature>
<dbReference type="InterPro" id="IPR052158">
    <property type="entry name" value="INH-QAR"/>
</dbReference>
<accession>A0ABN2ESS9</accession>
<keyword evidence="2" id="KW-0238">DNA-binding</keyword>
<dbReference type="EMBL" id="BAAAOS010000064">
    <property type="protein sequence ID" value="GAA1614227.1"/>
    <property type="molecule type" value="Genomic_DNA"/>
</dbReference>
<name>A0ABN2ESS9_9ACTN</name>
<dbReference type="InterPro" id="IPR018062">
    <property type="entry name" value="HTH_AraC-typ_CS"/>
</dbReference>
<dbReference type="PROSITE" id="PS01124">
    <property type="entry name" value="HTH_ARAC_FAMILY_2"/>
    <property type="match status" value="1"/>
</dbReference>
<dbReference type="PANTHER" id="PTHR43130">
    <property type="entry name" value="ARAC-FAMILY TRANSCRIPTIONAL REGULATOR"/>
    <property type="match status" value="1"/>
</dbReference>
<dbReference type="PANTHER" id="PTHR43130:SF3">
    <property type="entry name" value="HTH-TYPE TRANSCRIPTIONAL REGULATOR RV1931C"/>
    <property type="match status" value="1"/>
</dbReference>
<evidence type="ECO:0000256" key="3">
    <source>
        <dbReference type="ARBA" id="ARBA00023163"/>
    </source>
</evidence>
<reference evidence="5 6" key="1">
    <citation type="journal article" date="2019" name="Int. J. Syst. Evol. Microbiol.">
        <title>The Global Catalogue of Microorganisms (GCM) 10K type strain sequencing project: providing services to taxonomists for standard genome sequencing and annotation.</title>
        <authorList>
            <consortium name="The Broad Institute Genomics Platform"/>
            <consortium name="The Broad Institute Genome Sequencing Center for Infectious Disease"/>
            <person name="Wu L."/>
            <person name="Ma J."/>
        </authorList>
    </citation>
    <scope>NUCLEOTIDE SEQUENCE [LARGE SCALE GENOMIC DNA]</scope>
    <source>
        <strain evidence="5 6">JCM 14969</strain>
    </source>
</reference>
<proteinExistence type="predicted"/>
<dbReference type="Gene3D" id="1.10.10.60">
    <property type="entry name" value="Homeodomain-like"/>
    <property type="match status" value="1"/>
</dbReference>
<gene>
    <name evidence="5" type="ORF">GCM10009789_80440</name>
</gene>
<dbReference type="RefSeq" id="WP_344222020.1">
    <property type="nucleotide sequence ID" value="NZ_BAAAOS010000064.1"/>
</dbReference>
<dbReference type="SUPFAM" id="SSF46689">
    <property type="entry name" value="Homeodomain-like"/>
    <property type="match status" value="2"/>
</dbReference>
<dbReference type="InterPro" id="IPR002818">
    <property type="entry name" value="DJ-1/PfpI"/>
</dbReference>
<sequence length="343" mass="37204">MKRPATSRGRDKHVIALLVVPDAVAFEVAVVQQIFGRRIESIAAITGYRDSPYEVVLCGEKRRQVLPSGADLGELAPLETMLTADTVMVPGVEDPLAPRSAVLLEALRDAHAAGARMVSYCGGAFVLGRAGLLDGRRATTHWLFSAEFRAEFPLARLEAENLYVDDGLIHTSGGLFSATDLALHLLALDLGQAYANDAGRLLVTAPRRPGGQAQFIKSSLRADDQPPLDSLLHWIREHLDEPLTLARLAAYEHVSERSLVRKFRQATGMSVFDWISTERVSRAKLLLETTGHPVAEIAAMAGFGSSETLRRNFEKHAGTTPAAYRATFRADSAGSVGRLARSV</sequence>
<keyword evidence="6" id="KW-1185">Reference proteome</keyword>
<comment type="caution">
    <text evidence="5">The sequence shown here is derived from an EMBL/GenBank/DDBJ whole genome shotgun (WGS) entry which is preliminary data.</text>
</comment>
<dbReference type="InterPro" id="IPR018060">
    <property type="entry name" value="HTH_AraC"/>
</dbReference>
<evidence type="ECO:0000256" key="1">
    <source>
        <dbReference type="ARBA" id="ARBA00023015"/>
    </source>
</evidence>
<dbReference type="SUPFAM" id="SSF52317">
    <property type="entry name" value="Class I glutamine amidotransferase-like"/>
    <property type="match status" value="1"/>
</dbReference>
<dbReference type="PROSITE" id="PS00041">
    <property type="entry name" value="HTH_ARAC_FAMILY_1"/>
    <property type="match status" value="1"/>
</dbReference>
<dbReference type="Gene3D" id="3.40.50.880">
    <property type="match status" value="1"/>
</dbReference>